<dbReference type="RefSeq" id="WP_019328978.1">
    <property type="nucleotide sequence ID" value="NZ_CP121271.1"/>
</dbReference>
<keyword evidence="1" id="KW-0812">Transmembrane</keyword>
<dbReference type="GeneID" id="90940614"/>
<dbReference type="AlphaFoldDB" id="A0AAX3ZCB1"/>
<evidence type="ECO:0000313" key="2">
    <source>
        <dbReference type="EMBL" id="WMC84264.1"/>
    </source>
</evidence>
<keyword evidence="1" id="KW-0472">Membrane</keyword>
<protein>
    <submittedName>
        <fullName evidence="2">Uncharacterized protein</fullName>
    </submittedName>
</protein>
<evidence type="ECO:0000256" key="1">
    <source>
        <dbReference type="SAM" id="Phobius"/>
    </source>
</evidence>
<gene>
    <name evidence="2" type="ORF">P7W03_01275</name>
</gene>
<name>A0AAX3ZCB1_STRRO</name>
<dbReference type="EMBL" id="CP121271">
    <property type="protein sequence ID" value="WMC84264.1"/>
    <property type="molecule type" value="Genomic_DNA"/>
</dbReference>
<feature type="transmembrane region" description="Helical" evidence="1">
    <location>
        <begin position="120"/>
        <end position="138"/>
    </location>
</feature>
<feature type="transmembrane region" description="Helical" evidence="1">
    <location>
        <begin position="44"/>
        <end position="65"/>
    </location>
</feature>
<accession>A0AAX3ZCB1</accession>
<evidence type="ECO:0000313" key="3">
    <source>
        <dbReference type="Proteomes" id="UP001231701"/>
    </source>
</evidence>
<reference evidence="2" key="1">
    <citation type="submission" date="2023-03" db="EMBL/GenBank/DDBJ databases">
        <title>Borrelidin-producing and root-colonizing Streptomyces rochei is a potent biopesticide for soil-borne oomycete-caused plant diseases.</title>
        <authorList>
            <person name="Zhou D."/>
            <person name="Wang X."/>
            <person name="Navarro-Munoz J.C."/>
            <person name="Li W."/>
            <person name="Li J."/>
            <person name="Jiu M."/>
            <person name="Deng S."/>
            <person name="Ye Y."/>
            <person name="Daly P."/>
            <person name="Wei L."/>
        </authorList>
    </citation>
    <scope>NUCLEOTIDE SEQUENCE</scope>
    <source>
        <strain evidence="2">JK1</strain>
    </source>
</reference>
<sequence>MSGSVGKARLAVAGSLLAVLLVAALSGFLAGAVAGEEELDVAAGRSFAAVVVVLAMVATAGAWWWTRRRAARFGLSASRYMRVGRRIQRGKVPEDPAELPAAIDIATRQRRVLSVLSRRWVWWLLGAAALLWLANAVAQLFAQNYGYACFSFLLGGLTLINPLSMRRQRRRLEAVERALHAQGTSGAPSTS</sequence>
<organism evidence="2 3">
    <name type="scientific">Streptomyces rochei</name>
    <name type="common">Streptomyces parvullus</name>
    <dbReference type="NCBI Taxonomy" id="1928"/>
    <lineage>
        <taxon>Bacteria</taxon>
        <taxon>Bacillati</taxon>
        <taxon>Actinomycetota</taxon>
        <taxon>Actinomycetes</taxon>
        <taxon>Kitasatosporales</taxon>
        <taxon>Streptomycetaceae</taxon>
        <taxon>Streptomyces</taxon>
        <taxon>Streptomyces rochei group</taxon>
    </lineage>
</organism>
<keyword evidence="1" id="KW-1133">Transmembrane helix</keyword>
<dbReference type="Proteomes" id="UP001231701">
    <property type="component" value="Chromosome"/>
</dbReference>
<proteinExistence type="predicted"/>
<feature type="transmembrane region" description="Helical" evidence="1">
    <location>
        <begin position="144"/>
        <end position="163"/>
    </location>
</feature>